<evidence type="ECO:0000313" key="1">
    <source>
        <dbReference type="EMBL" id="TKG66190.1"/>
    </source>
</evidence>
<proteinExistence type="predicted"/>
<dbReference type="Proteomes" id="UP000309992">
    <property type="component" value="Unassembled WGS sequence"/>
</dbReference>
<evidence type="ECO:0000313" key="2">
    <source>
        <dbReference type="Proteomes" id="UP000309992"/>
    </source>
</evidence>
<organism evidence="1 2">
    <name type="scientific">Prauserella endophytica</name>
    <dbReference type="NCBI Taxonomy" id="1592324"/>
    <lineage>
        <taxon>Bacteria</taxon>
        <taxon>Bacillati</taxon>
        <taxon>Actinomycetota</taxon>
        <taxon>Actinomycetes</taxon>
        <taxon>Pseudonocardiales</taxon>
        <taxon>Pseudonocardiaceae</taxon>
        <taxon>Prauserella</taxon>
        <taxon>Prauserella coralliicola group</taxon>
    </lineage>
</organism>
<accession>A0ABY2S0M8</accession>
<protein>
    <recommendedName>
        <fullName evidence="3">Recombination endonuclease VII</fullName>
    </recommendedName>
</protein>
<comment type="caution">
    <text evidence="1">The sequence shown here is derived from an EMBL/GenBank/DDBJ whole genome shotgun (WGS) entry which is preliminary data.</text>
</comment>
<sequence>MSNRPKLTPPPEFRRYAKRVRCTDCNSETGRPRRDEHGIWHVPLLHDPWCPVLNGQVSTLDIHTHALTRKETA</sequence>
<gene>
    <name evidence="1" type="ORF">FCN18_25455</name>
</gene>
<dbReference type="EMBL" id="SWMS01000016">
    <property type="protein sequence ID" value="TKG66190.1"/>
    <property type="molecule type" value="Genomic_DNA"/>
</dbReference>
<keyword evidence="2" id="KW-1185">Reference proteome</keyword>
<reference evidence="1 2" key="1">
    <citation type="journal article" date="2015" name="Antonie Van Leeuwenhoek">
        <title>Prauserella endophytica sp. nov., an endophytic actinobacterium isolated from Tamarix taklamakanensis.</title>
        <authorList>
            <person name="Liu J.M."/>
            <person name="Habden X."/>
            <person name="Guo L."/>
            <person name="Tuo L."/>
            <person name="Jiang Z.K."/>
            <person name="Liu S.W."/>
            <person name="Liu X.F."/>
            <person name="Chen L."/>
            <person name="Li R.F."/>
            <person name="Zhang Y.Q."/>
            <person name="Sun C.H."/>
        </authorList>
    </citation>
    <scope>NUCLEOTIDE SEQUENCE [LARGE SCALE GENOMIC DNA]</scope>
    <source>
        <strain evidence="1 2">CGMCC 4.7182</strain>
    </source>
</reference>
<dbReference type="RefSeq" id="WP_137096289.1">
    <property type="nucleotide sequence ID" value="NZ_SWMS01000016.1"/>
</dbReference>
<evidence type="ECO:0008006" key="3">
    <source>
        <dbReference type="Google" id="ProtNLM"/>
    </source>
</evidence>
<name>A0ABY2S0M8_9PSEU</name>